<feature type="signal peptide" evidence="6">
    <location>
        <begin position="1"/>
        <end position="22"/>
    </location>
</feature>
<keyword evidence="1 6" id="KW-0732">Signal</keyword>
<dbReference type="SUPFAM" id="SSF48726">
    <property type="entry name" value="Immunoglobulin"/>
    <property type="match status" value="1"/>
</dbReference>
<dbReference type="PANTHER" id="PTHR12207">
    <property type="entry name" value="V-SET AND TRANSMEMBRANE DOMAIN-CONTAINING PROTEIN"/>
    <property type="match status" value="1"/>
</dbReference>
<keyword evidence="5 8" id="KW-0812">Transmembrane</keyword>
<dbReference type="Gene3D" id="2.60.40.10">
    <property type="entry name" value="Immunoglobulins"/>
    <property type="match status" value="1"/>
</dbReference>
<sequence>MKISLVVIVLLNKALIGEICEALNVTVSPGPVAMFMEGENVTLSCYVSQQKNSNSILVVRWMFSLVPDEEHLLVKMNMRKVKIYGNYTKGFNQQKLQFSEGKTSKIYNLVIFNFSKEDKGNYTCKVQEIRKHQNKWRAASNGTGTAELRVHVSPVLKSNGGLWSFFEDLFLCAVLICSIGIICMLLFTIIMICQCLFKKRRLKESYYLVKCPQNSSRETVTSVISSSTGQKRKEKKHKKKKTKENVDVPPEIPAKAPIPDTPRRPKLLKTQSRKVILPKIAEESLTYAELELVKPQPENKSVCTGTVYAQILFEEKQL</sequence>
<dbReference type="Proteomes" id="UP001230051">
    <property type="component" value="Unassembled WGS sequence"/>
</dbReference>
<evidence type="ECO:0000256" key="3">
    <source>
        <dbReference type="ARBA" id="ARBA00023319"/>
    </source>
</evidence>
<reference evidence="8" key="1">
    <citation type="submission" date="2022-02" db="EMBL/GenBank/DDBJ databases">
        <title>Atlantic sturgeon de novo genome assembly.</title>
        <authorList>
            <person name="Stock M."/>
            <person name="Klopp C."/>
            <person name="Guiguen Y."/>
            <person name="Cabau C."/>
            <person name="Parinello H."/>
            <person name="Santidrian Yebra-Pimentel E."/>
            <person name="Kuhl H."/>
            <person name="Dirks R.P."/>
            <person name="Guessner J."/>
            <person name="Wuertz S."/>
            <person name="Du K."/>
            <person name="Schartl M."/>
        </authorList>
    </citation>
    <scope>NUCLEOTIDE SEQUENCE</scope>
    <source>
        <strain evidence="8">STURGEONOMICS-FGT-2020</strain>
        <tissue evidence="8">Whole blood</tissue>
    </source>
</reference>
<dbReference type="EMBL" id="JAGXEW010000013">
    <property type="protein sequence ID" value="KAK1164503.1"/>
    <property type="molecule type" value="Genomic_DNA"/>
</dbReference>
<accession>A0AAD8DAX8</accession>
<evidence type="ECO:0000256" key="4">
    <source>
        <dbReference type="SAM" id="MobiDB-lite"/>
    </source>
</evidence>
<dbReference type="InterPro" id="IPR007110">
    <property type="entry name" value="Ig-like_dom"/>
</dbReference>
<evidence type="ECO:0000256" key="1">
    <source>
        <dbReference type="ARBA" id="ARBA00022729"/>
    </source>
</evidence>
<dbReference type="GO" id="GO:0016020">
    <property type="term" value="C:membrane"/>
    <property type="evidence" value="ECO:0007669"/>
    <property type="project" value="TreeGrafter"/>
</dbReference>
<protein>
    <submittedName>
        <fullName evidence="8">V-set and transmembrane domain-containing protein 4-like</fullName>
    </submittedName>
</protein>
<organism evidence="8 9">
    <name type="scientific">Acipenser oxyrinchus oxyrinchus</name>
    <dbReference type="NCBI Taxonomy" id="40147"/>
    <lineage>
        <taxon>Eukaryota</taxon>
        <taxon>Metazoa</taxon>
        <taxon>Chordata</taxon>
        <taxon>Craniata</taxon>
        <taxon>Vertebrata</taxon>
        <taxon>Euteleostomi</taxon>
        <taxon>Actinopterygii</taxon>
        <taxon>Chondrostei</taxon>
        <taxon>Acipenseriformes</taxon>
        <taxon>Acipenseridae</taxon>
        <taxon>Acipenser</taxon>
    </lineage>
</organism>
<dbReference type="InterPro" id="IPR013783">
    <property type="entry name" value="Ig-like_fold"/>
</dbReference>
<dbReference type="PANTHER" id="PTHR12207:SF8">
    <property type="entry name" value="V-SET AND TRANSMEMBRANE DOMAIN-CONTAINING PROTEIN 4"/>
    <property type="match status" value="1"/>
</dbReference>
<feature type="region of interest" description="Disordered" evidence="4">
    <location>
        <begin position="222"/>
        <end position="264"/>
    </location>
</feature>
<dbReference type="Pfam" id="PF07686">
    <property type="entry name" value="V-set"/>
    <property type="match status" value="1"/>
</dbReference>
<dbReference type="SMART" id="SM00409">
    <property type="entry name" value="IG"/>
    <property type="match status" value="1"/>
</dbReference>
<gene>
    <name evidence="8" type="primary">Vstm4</name>
    <name evidence="8" type="ORF">AOXY_G14834</name>
</gene>
<keyword evidence="5" id="KW-0472">Membrane</keyword>
<evidence type="ECO:0000313" key="8">
    <source>
        <dbReference type="EMBL" id="KAK1164503.1"/>
    </source>
</evidence>
<keyword evidence="2" id="KW-1015">Disulfide bond</keyword>
<dbReference type="InterPro" id="IPR013106">
    <property type="entry name" value="Ig_V-set"/>
</dbReference>
<keyword evidence="9" id="KW-1185">Reference proteome</keyword>
<evidence type="ECO:0000256" key="5">
    <source>
        <dbReference type="SAM" id="Phobius"/>
    </source>
</evidence>
<feature type="chain" id="PRO_5042227711" evidence="6">
    <location>
        <begin position="23"/>
        <end position="318"/>
    </location>
</feature>
<dbReference type="InterPro" id="IPR003599">
    <property type="entry name" value="Ig_sub"/>
</dbReference>
<feature type="domain" description="Ig-like" evidence="7">
    <location>
        <begin position="23"/>
        <end position="149"/>
    </location>
</feature>
<keyword evidence="5" id="KW-1133">Transmembrane helix</keyword>
<dbReference type="InterPro" id="IPR036179">
    <property type="entry name" value="Ig-like_dom_sf"/>
</dbReference>
<evidence type="ECO:0000256" key="2">
    <source>
        <dbReference type="ARBA" id="ARBA00023157"/>
    </source>
</evidence>
<comment type="caution">
    <text evidence="8">The sequence shown here is derived from an EMBL/GenBank/DDBJ whole genome shotgun (WGS) entry which is preliminary data.</text>
</comment>
<feature type="transmembrane region" description="Helical" evidence="5">
    <location>
        <begin position="173"/>
        <end position="197"/>
    </location>
</feature>
<dbReference type="PROSITE" id="PS50835">
    <property type="entry name" value="IG_LIKE"/>
    <property type="match status" value="1"/>
</dbReference>
<feature type="compositionally biased region" description="Basic residues" evidence="4">
    <location>
        <begin position="230"/>
        <end position="242"/>
    </location>
</feature>
<name>A0AAD8DAX8_ACIOX</name>
<proteinExistence type="predicted"/>
<dbReference type="InterPro" id="IPR051102">
    <property type="entry name" value="IgSF_V-set/TM_domain"/>
</dbReference>
<evidence type="ECO:0000259" key="7">
    <source>
        <dbReference type="PROSITE" id="PS50835"/>
    </source>
</evidence>
<evidence type="ECO:0000256" key="6">
    <source>
        <dbReference type="SAM" id="SignalP"/>
    </source>
</evidence>
<dbReference type="AlphaFoldDB" id="A0AAD8DAX8"/>
<dbReference type="FunFam" id="2.60.40.10:FF:001953">
    <property type="entry name" value="V-set and transmembrane domain containing 4b"/>
    <property type="match status" value="1"/>
</dbReference>
<evidence type="ECO:0000313" key="9">
    <source>
        <dbReference type="Proteomes" id="UP001230051"/>
    </source>
</evidence>
<keyword evidence="3" id="KW-0393">Immunoglobulin domain</keyword>